<evidence type="ECO:0000313" key="9">
    <source>
        <dbReference type="EMBL" id="OLF10460.1"/>
    </source>
</evidence>
<feature type="transmembrane region" description="Helical" evidence="7">
    <location>
        <begin position="173"/>
        <end position="191"/>
    </location>
</feature>
<dbReference type="Proteomes" id="UP000185696">
    <property type="component" value="Unassembled WGS sequence"/>
</dbReference>
<dbReference type="PANTHER" id="PTHR42718">
    <property type="entry name" value="MAJOR FACILITATOR SUPERFAMILY MULTIDRUG TRANSPORTER MFSC"/>
    <property type="match status" value="1"/>
</dbReference>
<dbReference type="EMBL" id="MSIF01000006">
    <property type="protein sequence ID" value="OLF10460.1"/>
    <property type="molecule type" value="Genomic_DNA"/>
</dbReference>
<feature type="compositionally biased region" description="Gly residues" evidence="6">
    <location>
        <begin position="459"/>
        <end position="468"/>
    </location>
</feature>
<evidence type="ECO:0000256" key="2">
    <source>
        <dbReference type="ARBA" id="ARBA00022448"/>
    </source>
</evidence>
<feature type="transmembrane region" description="Helical" evidence="7">
    <location>
        <begin position="21"/>
        <end position="50"/>
    </location>
</feature>
<feature type="transmembrane region" description="Helical" evidence="7">
    <location>
        <begin position="425"/>
        <end position="442"/>
    </location>
</feature>
<dbReference type="Gene3D" id="1.20.1720.10">
    <property type="entry name" value="Multidrug resistance protein D"/>
    <property type="match status" value="1"/>
</dbReference>
<feature type="transmembrane region" description="Helical" evidence="7">
    <location>
        <begin position="330"/>
        <end position="347"/>
    </location>
</feature>
<accession>A0A7Z1AYD5</accession>
<evidence type="ECO:0000256" key="7">
    <source>
        <dbReference type="SAM" id="Phobius"/>
    </source>
</evidence>
<feature type="transmembrane region" description="Helical" evidence="7">
    <location>
        <begin position="87"/>
        <end position="106"/>
    </location>
</feature>
<dbReference type="GO" id="GO:0005886">
    <property type="term" value="C:plasma membrane"/>
    <property type="evidence" value="ECO:0007669"/>
    <property type="project" value="UniProtKB-SubCell"/>
</dbReference>
<dbReference type="SUPFAM" id="SSF103473">
    <property type="entry name" value="MFS general substrate transporter"/>
    <property type="match status" value="1"/>
</dbReference>
<dbReference type="PROSITE" id="PS50850">
    <property type="entry name" value="MFS"/>
    <property type="match status" value="1"/>
</dbReference>
<dbReference type="GO" id="GO:0022857">
    <property type="term" value="F:transmembrane transporter activity"/>
    <property type="evidence" value="ECO:0007669"/>
    <property type="project" value="InterPro"/>
</dbReference>
<feature type="transmembrane region" description="Helical" evidence="7">
    <location>
        <begin position="269"/>
        <end position="290"/>
    </location>
</feature>
<proteinExistence type="predicted"/>
<organism evidence="9 10">
    <name type="scientific">Actinophytocola xinjiangensis</name>
    <dbReference type="NCBI Taxonomy" id="485602"/>
    <lineage>
        <taxon>Bacteria</taxon>
        <taxon>Bacillati</taxon>
        <taxon>Actinomycetota</taxon>
        <taxon>Actinomycetes</taxon>
        <taxon>Pseudonocardiales</taxon>
        <taxon>Pseudonocardiaceae</taxon>
    </lineage>
</organism>
<protein>
    <submittedName>
        <fullName evidence="9">MFS transporter</fullName>
    </submittedName>
</protein>
<keyword evidence="2" id="KW-0813">Transport</keyword>
<sequence>MAVRSARAARAGTATGLSRRLITPMVLGVVLNPINSSIIAVALVPIGVAFGAPASQTAWLVSALYLATAVGQPVAGRLVDVVGPKPLYLTGAVMVGVAGVVGATASTLGVLVAARVLLGLGTCAGYPAAMYLIRHDSGDTTPSGPLTVLAVSGQVVAAVGPTLGGVLIDTGGWQATFLVNVPLALACLVVGTRLPGGARRRRVRLDTPGMALFAVALTALLLFMMSPGRWYLALVAALVGAGFAVRELRVSDPFVDLRVLGGNWPLLATFWRTLLTFTVSYSFLFGYTQWLEHGRGLAPTVAGLVLLPMFLVAIVVSAITGRHPTVRGKLVVGGATLVAGCASLLVVHAGTPVAALAVISAVVGVPQGLNSLGNQNALYHQAQPARVAASAGLLRTFSYLGAMLAAAAGGAAFGHGADTDGLHELAWLMLGCAVLLLVASVTDRSLRRVGTQSAPGDRSPGGGQRREQ</sequence>
<feature type="transmembrane region" description="Helical" evidence="7">
    <location>
        <begin position="145"/>
        <end position="167"/>
    </location>
</feature>
<evidence type="ECO:0000313" key="10">
    <source>
        <dbReference type="Proteomes" id="UP000185696"/>
    </source>
</evidence>
<feature type="transmembrane region" description="Helical" evidence="7">
    <location>
        <begin position="393"/>
        <end position="413"/>
    </location>
</feature>
<feature type="transmembrane region" description="Helical" evidence="7">
    <location>
        <begin position="203"/>
        <end position="224"/>
    </location>
</feature>
<gene>
    <name evidence="9" type="ORF">BLA60_14730</name>
</gene>
<feature type="transmembrane region" description="Helical" evidence="7">
    <location>
        <begin position="353"/>
        <end position="372"/>
    </location>
</feature>
<dbReference type="PANTHER" id="PTHR42718:SF9">
    <property type="entry name" value="MAJOR FACILITATOR SUPERFAMILY MULTIDRUG TRANSPORTER MFSC"/>
    <property type="match status" value="1"/>
</dbReference>
<comment type="subcellular location">
    <subcellularLocation>
        <location evidence="1">Cell membrane</location>
        <topology evidence="1">Multi-pass membrane protein</topology>
    </subcellularLocation>
</comment>
<dbReference type="InterPro" id="IPR020846">
    <property type="entry name" value="MFS_dom"/>
</dbReference>
<evidence type="ECO:0000256" key="1">
    <source>
        <dbReference type="ARBA" id="ARBA00004651"/>
    </source>
</evidence>
<keyword evidence="5 7" id="KW-0472">Membrane</keyword>
<dbReference type="InterPro" id="IPR011701">
    <property type="entry name" value="MFS"/>
</dbReference>
<feature type="transmembrane region" description="Helical" evidence="7">
    <location>
        <begin position="56"/>
        <end position="75"/>
    </location>
</feature>
<feature type="transmembrane region" description="Helical" evidence="7">
    <location>
        <begin position="296"/>
        <end position="318"/>
    </location>
</feature>
<feature type="transmembrane region" description="Helical" evidence="7">
    <location>
        <begin position="230"/>
        <end position="248"/>
    </location>
</feature>
<keyword evidence="4 7" id="KW-1133">Transmembrane helix</keyword>
<evidence type="ECO:0000256" key="6">
    <source>
        <dbReference type="SAM" id="MobiDB-lite"/>
    </source>
</evidence>
<dbReference type="Pfam" id="PF07690">
    <property type="entry name" value="MFS_1"/>
    <property type="match status" value="1"/>
</dbReference>
<keyword evidence="3 7" id="KW-0812">Transmembrane</keyword>
<keyword evidence="10" id="KW-1185">Reference proteome</keyword>
<feature type="transmembrane region" description="Helical" evidence="7">
    <location>
        <begin position="112"/>
        <end position="133"/>
    </location>
</feature>
<dbReference type="Gene3D" id="1.20.1250.20">
    <property type="entry name" value="MFS general substrate transporter like domains"/>
    <property type="match status" value="1"/>
</dbReference>
<feature type="domain" description="Major facilitator superfamily (MFS) profile" evidence="8">
    <location>
        <begin position="21"/>
        <end position="448"/>
    </location>
</feature>
<reference evidence="9 10" key="1">
    <citation type="submission" date="2016-12" db="EMBL/GenBank/DDBJ databases">
        <title>The draft genome sequence of Actinophytocola xinjiangensis.</title>
        <authorList>
            <person name="Wang W."/>
            <person name="Yuan L."/>
        </authorList>
    </citation>
    <scope>NUCLEOTIDE SEQUENCE [LARGE SCALE GENOMIC DNA]</scope>
    <source>
        <strain evidence="9 10">CGMCC 4.4663</strain>
    </source>
</reference>
<dbReference type="InterPro" id="IPR036259">
    <property type="entry name" value="MFS_trans_sf"/>
</dbReference>
<dbReference type="AlphaFoldDB" id="A0A7Z1AYD5"/>
<evidence type="ECO:0000256" key="5">
    <source>
        <dbReference type="ARBA" id="ARBA00023136"/>
    </source>
</evidence>
<feature type="region of interest" description="Disordered" evidence="6">
    <location>
        <begin position="448"/>
        <end position="468"/>
    </location>
</feature>
<name>A0A7Z1AYD5_9PSEU</name>
<evidence type="ECO:0000259" key="8">
    <source>
        <dbReference type="PROSITE" id="PS50850"/>
    </source>
</evidence>
<comment type="caution">
    <text evidence="9">The sequence shown here is derived from an EMBL/GenBank/DDBJ whole genome shotgun (WGS) entry which is preliminary data.</text>
</comment>
<evidence type="ECO:0000256" key="4">
    <source>
        <dbReference type="ARBA" id="ARBA00022989"/>
    </source>
</evidence>
<evidence type="ECO:0000256" key="3">
    <source>
        <dbReference type="ARBA" id="ARBA00022692"/>
    </source>
</evidence>